<proteinExistence type="predicted"/>
<dbReference type="Proteomes" id="UP001165960">
    <property type="component" value="Unassembled WGS sequence"/>
</dbReference>
<evidence type="ECO:0000313" key="2">
    <source>
        <dbReference type="Proteomes" id="UP001165960"/>
    </source>
</evidence>
<keyword evidence="2" id="KW-1185">Reference proteome</keyword>
<comment type="caution">
    <text evidence="1">The sequence shown here is derived from an EMBL/GenBank/DDBJ whole genome shotgun (WGS) entry which is preliminary data.</text>
</comment>
<protein>
    <submittedName>
        <fullName evidence="1">Uncharacterized protein</fullName>
    </submittedName>
</protein>
<dbReference type="EMBL" id="QTSX02005910">
    <property type="protein sequence ID" value="KAJ9056567.1"/>
    <property type="molecule type" value="Genomic_DNA"/>
</dbReference>
<accession>A0ACC2S2U7</accession>
<organism evidence="1 2">
    <name type="scientific">Entomophthora muscae</name>
    <dbReference type="NCBI Taxonomy" id="34485"/>
    <lineage>
        <taxon>Eukaryota</taxon>
        <taxon>Fungi</taxon>
        <taxon>Fungi incertae sedis</taxon>
        <taxon>Zoopagomycota</taxon>
        <taxon>Entomophthoromycotina</taxon>
        <taxon>Entomophthoromycetes</taxon>
        <taxon>Entomophthorales</taxon>
        <taxon>Entomophthoraceae</taxon>
        <taxon>Entomophthora</taxon>
    </lineage>
</organism>
<evidence type="ECO:0000313" key="1">
    <source>
        <dbReference type="EMBL" id="KAJ9056567.1"/>
    </source>
</evidence>
<reference evidence="1" key="1">
    <citation type="submission" date="2022-04" db="EMBL/GenBank/DDBJ databases">
        <title>Genome of the entomopathogenic fungus Entomophthora muscae.</title>
        <authorList>
            <person name="Elya C."/>
            <person name="Lovett B.R."/>
            <person name="Lee E."/>
            <person name="Macias A.M."/>
            <person name="Hajek A.E."/>
            <person name="De Bivort B.L."/>
            <person name="Kasson M.T."/>
            <person name="De Fine Licht H.H."/>
            <person name="Stajich J.E."/>
        </authorList>
    </citation>
    <scope>NUCLEOTIDE SEQUENCE</scope>
    <source>
        <strain evidence="1">Berkeley</strain>
    </source>
</reference>
<name>A0ACC2S2U7_9FUNG</name>
<sequence>MTHLAVRFVKHIESTASIKLICLIRPWTTRGGVITRSRSDNFIGSLVNKLSFAMLARALPVHLIVCGQDALKLTDRFCAYHYVSSLVSQAPPSSHEMPVALAVSSISAPTLSVIGSSGFKTPAH</sequence>
<gene>
    <name evidence="1" type="ORF">DSO57_1031714</name>
</gene>